<dbReference type="Proteomes" id="UP000004508">
    <property type="component" value="Unassembled WGS sequence"/>
</dbReference>
<evidence type="ECO:0000313" key="4">
    <source>
        <dbReference type="Proteomes" id="UP000004508"/>
    </source>
</evidence>
<keyword evidence="4" id="KW-1185">Reference proteome</keyword>
<dbReference type="InParanoid" id="D6TEE6"/>
<dbReference type="OrthoDB" id="164839at2"/>
<accession>D6TEE6</accession>
<feature type="compositionally biased region" description="Polar residues" evidence="1">
    <location>
        <begin position="158"/>
        <end position="167"/>
    </location>
</feature>
<feature type="region of interest" description="Disordered" evidence="1">
    <location>
        <begin position="158"/>
        <end position="190"/>
    </location>
</feature>
<dbReference type="EMBL" id="ADVG01000001">
    <property type="protein sequence ID" value="EFH90319.1"/>
    <property type="molecule type" value="Genomic_DNA"/>
</dbReference>
<dbReference type="RefSeq" id="WP_007907578.1">
    <property type="nucleotide sequence ID" value="NZ_ADVG01000001.1"/>
</dbReference>
<proteinExistence type="predicted"/>
<dbReference type="InterPro" id="IPR011042">
    <property type="entry name" value="6-blade_b-propeller_TolB-like"/>
</dbReference>
<evidence type="ECO:0000313" key="3">
    <source>
        <dbReference type="EMBL" id="EFH90319.1"/>
    </source>
</evidence>
<feature type="transmembrane region" description="Helical" evidence="2">
    <location>
        <begin position="132"/>
        <end position="154"/>
    </location>
</feature>
<comment type="caution">
    <text evidence="3">The sequence shown here is derived from an EMBL/GenBank/DDBJ whole genome shotgun (WGS) entry which is preliminary data.</text>
</comment>
<dbReference type="Gene3D" id="2.120.10.30">
    <property type="entry name" value="TolB, C-terminal domain"/>
    <property type="match status" value="1"/>
</dbReference>
<name>D6TEE6_KTERA</name>
<protein>
    <submittedName>
        <fullName evidence="3">Uncharacterized protein</fullName>
    </submittedName>
</protein>
<reference evidence="3 4" key="1">
    <citation type="journal article" date="2011" name="Stand. Genomic Sci.">
        <title>Non-contiguous finished genome sequence and contextual data of the filamentous soil bacterium Ktedonobacter racemifer type strain (SOSP1-21).</title>
        <authorList>
            <person name="Chang Y.J."/>
            <person name="Land M."/>
            <person name="Hauser L."/>
            <person name="Chertkov O."/>
            <person name="Del Rio T.G."/>
            <person name="Nolan M."/>
            <person name="Copeland A."/>
            <person name="Tice H."/>
            <person name="Cheng J.F."/>
            <person name="Lucas S."/>
            <person name="Han C."/>
            <person name="Goodwin L."/>
            <person name="Pitluck S."/>
            <person name="Ivanova N."/>
            <person name="Ovchinikova G."/>
            <person name="Pati A."/>
            <person name="Chen A."/>
            <person name="Palaniappan K."/>
            <person name="Mavromatis K."/>
            <person name="Liolios K."/>
            <person name="Brettin T."/>
            <person name="Fiebig A."/>
            <person name="Rohde M."/>
            <person name="Abt B."/>
            <person name="Goker M."/>
            <person name="Detter J.C."/>
            <person name="Woyke T."/>
            <person name="Bristow J."/>
            <person name="Eisen J.A."/>
            <person name="Markowitz V."/>
            <person name="Hugenholtz P."/>
            <person name="Kyrpides N.C."/>
            <person name="Klenk H.P."/>
            <person name="Lapidus A."/>
        </authorList>
    </citation>
    <scope>NUCLEOTIDE SEQUENCE [LARGE SCALE GENOMIC DNA]</scope>
    <source>
        <strain evidence="4">DSM 44963</strain>
    </source>
</reference>
<organism evidence="3 4">
    <name type="scientific">Ktedonobacter racemifer DSM 44963</name>
    <dbReference type="NCBI Taxonomy" id="485913"/>
    <lineage>
        <taxon>Bacteria</taxon>
        <taxon>Bacillati</taxon>
        <taxon>Chloroflexota</taxon>
        <taxon>Ktedonobacteria</taxon>
        <taxon>Ktedonobacterales</taxon>
        <taxon>Ktedonobacteraceae</taxon>
        <taxon>Ktedonobacter</taxon>
    </lineage>
</organism>
<gene>
    <name evidence="3" type="ORF">Krac_11937</name>
</gene>
<evidence type="ECO:0000256" key="1">
    <source>
        <dbReference type="SAM" id="MobiDB-lite"/>
    </source>
</evidence>
<keyword evidence="2" id="KW-0812">Transmembrane</keyword>
<dbReference type="SUPFAM" id="SSF82171">
    <property type="entry name" value="DPP6 N-terminal domain-like"/>
    <property type="match status" value="1"/>
</dbReference>
<keyword evidence="2" id="KW-1133">Transmembrane helix</keyword>
<feature type="region of interest" description="Disordered" evidence="1">
    <location>
        <begin position="32"/>
        <end position="69"/>
    </location>
</feature>
<keyword evidence="2" id="KW-0472">Membrane</keyword>
<evidence type="ECO:0000256" key="2">
    <source>
        <dbReference type="SAM" id="Phobius"/>
    </source>
</evidence>
<dbReference type="AlphaFoldDB" id="D6TEE6"/>
<sequence>MTHCPQCKRDNPVEAIFCAFCGHWLAVASQNEATERDQMPGVPSMRQDEPTERCQVPNVQPSIGDGGARDARVGMPPSVIVPVSSDTPATPGAPGTPQVNLPASAPGTSISTSQGAIGKAAAGFLKTALGKIVIGVLTVAVVTGGVMTAAPIIARSMQQGHDTSATHPSLPARATEKMPPTETSCPPNGKARPMVSAYLARGKSNNLFYFDSTSGETLLKRYNPATRQISTVLSLHQTLVTEVQVSGDGQWILFLAWSSTAWDPTYGYKLQFPGKLQVVRADGQGLQTLICADQTIPSQSRIGSFDIGAPSWSPDNKHIAFDYSITSTYYTPARAGTGILDTGDGSLYDAYPAKTIQDNLDYVAPLVWVDNTHLAVAHHFYDYHSSSSSLFGVYLLDTAQKRAYTSIKQLKQLVDEGSTFCWDYAFAPDMRTLYSSDCPGNQEELISRGTSHIVTHLLNGTTPRPLLSKSTPPIFYATHIVAVTRTSIFFQVAQETSGPGYSIWRVNLDGTGLKQVIGTNTADHYVTPWIKTPWTNISRDMAWLSITDNSDNNKQRKLQVLSPDSGSVTTLVTYSTNENLILSITIAGWTQL</sequence>